<reference evidence="3 5" key="2">
    <citation type="submission" date="2017-05" db="EMBL/GenBank/DDBJ databases">
        <authorList>
            <person name="Song R."/>
            <person name="Chenine A.L."/>
            <person name="Ruprecht R.M."/>
        </authorList>
    </citation>
    <scope>NUCLEOTIDE SEQUENCE [LARGE SCALE GENOMIC DNA]</scope>
    <source>
        <strain evidence="3">PD5205</strain>
    </source>
</reference>
<dbReference type="EMBL" id="LT853882">
    <property type="protein sequence ID" value="SMQ98185.1"/>
    <property type="molecule type" value="Genomic_DNA"/>
</dbReference>
<organism evidence="3 5">
    <name type="scientific">Xanthomonas fragariae</name>
    <dbReference type="NCBI Taxonomy" id="48664"/>
    <lineage>
        <taxon>Bacteria</taxon>
        <taxon>Pseudomonadati</taxon>
        <taxon>Pseudomonadota</taxon>
        <taxon>Gammaproteobacteria</taxon>
        <taxon>Lysobacterales</taxon>
        <taxon>Lysobacteraceae</taxon>
        <taxon>Xanthomonas</taxon>
    </lineage>
</organism>
<dbReference type="RefSeq" id="WP_002807829.1">
    <property type="nucleotide sequence ID" value="NZ_CP016830.1"/>
</dbReference>
<name>A0A1Y6H3T1_9XANT</name>
<dbReference type="GeneID" id="61893346"/>
<reference evidence="2 4" key="1">
    <citation type="submission" date="2017-05" db="EMBL/GenBank/DDBJ databases">
        <authorList>
            <person name="Blom J."/>
        </authorList>
    </citation>
    <scope>NUCLEOTIDE SEQUENCE [LARGE SCALE GENOMIC DNA]</scope>
    <source>
        <strain evidence="2">PD885</strain>
    </source>
</reference>
<feature type="region of interest" description="Disordered" evidence="1">
    <location>
        <begin position="110"/>
        <end position="139"/>
    </location>
</feature>
<gene>
    <name evidence="3" type="ORF">PD5205_03069</name>
    <name evidence="2" type="ORF">PD885_00926</name>
</gene>
<keyword evidence="4" id="KW-1185">Reference proteome</keyword>
<dbReference type="OrthoDB" id="8774324at2"/>
<dbReference type="KEGG" id="xfr:BER92_14925"/>
<protein>
    <submittedName>
        <fullName evidence="3">Uncharacterized protein</fullName>
    </submittedName>
</protein>
<proteinExistence type="predicted"/>
<sequence>MTSARDERTGQSARDKRTGQIVDAEQLWMINPVDKLGYECRGCSAQVTPCSYWPENKVRPYFRAYDGHEIGCDVKGEGELVQRAQRQRVTTMEGFSGRFPNRLVLRDTHPVADSDGSLTVPTGSERRRNGANGSSQTLRDRQWAAQTIRPICRTFINYPFDRDLPLAVPGVAVDTYQRVFRSLKRDQVIQYSEQRLFYAPISWKAPIEDDNQIEIQLSYGEWATSPRPE</sequence>
<evidence type="ECO:0000313" key="4">
    <source>
        <dbReference type="Proteomes" id="UP000195877"/>
    </source>
</evidence>
<evidence type="ECO:0000256" key="1">
    <source>
        <dbReference type="SAM" id="MobiDB-lite"/>
    </source>
</evidence>
<dbReference type="AlphaFoldDB" id="A0A1Y6H3T1"/>
<accession>A0A1Y6H3T1</accession>
<evidence type="ECO:0000313" key="2">
    <source>
        <dbReference type="EMBL" id="SMQ98185.1"/>
    </source>
</evidence>
<dbReference type="Proteomes" id="UP000195877">
    <property type="component" value="Chromosome 1"/>
</dbReference>
<dbReference type="eggNOG" id="ENOG50346KS">
    <property type="taxonomic scope" value="Bacteria"/>
</dbReference>
<evidence type="ECO:0000313" key="5">
    <source>
        <dbReference type="Proteomes" id="UP000195953"/>
    </source>
</evidence>
<dbReference type="EMBL" id="LT853885">
    <property type="protein sequence ID" value="SMR04351.1"/>
    <property type="molecule type" value="Genomic_DNA"/>
</dbReference>
<dbReference type="Proteomes" id="UP000195953">
    <property type="component" value="Chromosome 1"/>
</dbReference>
<evidence type="ECO:0000313" key="3">
    <source>
        <dbReference type="EMBL" id="SMR04351.1"/>
    </source>
</evidence>